<organism evidence="3">
    <name type="scientific">Equus asinus asinus</name>
    <dbReference type="NCBI Taxonomy" id="83772"/>
    <lineage>
        <taxon>Eukaryota</taxon>
        <taxon>Metazoa</taxon>
        <taxon>Chordata</taxon>
        <taxon>Craniata</taxon>
        <taxon>Vertebrata</taxon>
        <taxon>Euteleostomi</taxon>
        <taxon>Mammalia</taxon>
        <taxon>Eutheria</taxon>
        <taxon>Laurasiatheria</taxon>
        <taxon>Perissodactyla</taxon>
        <taxon>Equidae</taxon>
        <taxon>Equus</taxon>
    </lineage>
</organism>
<feature type="compositionally biased region" description="Polar residues" evidence="1">
    <location>
        <begin position="107"/>
        <end position="126"/>
    </location>
</feature>
<dbReference type="Ensembl" id="ENSEAST00005010575.1">
    <property type="protein sequence ID" value="ENSEASP00005009740.1"/>
    <property type="gene ID" value="ENSEASG00005006918.1"/>
</dbReference>
<feature type="domain" description="Ras-associating" evidence="2">
    <location>
        <begin position="176"/>
        <end position="239"/>
    </location>
</feature>
<evidence type="ECO:0000313" key="3">
    <source>
        <dbReference type="Ensembl" id="ENSEASP00005009740.1"/>
    </source>
</evidence>
<dbReference type="PROSITE" id="PS50200">
    <property type="entry name" value="RA"/>
    <property type="match status" value="1"/>
</dbReference>
<dbReference type="InterPro" id="IPR000159">
    <property type="entry name" value="RA_dom"/>
</dbReference>
<dbReference type="PANTHER" id="PTHR22738:SF4">
    <property type="entry name" value="RAS ASSOCIATION DOMAIN-CONTAINING PROTEIN 4"/>
    <property type="match status" value="1"/>
</dbReference>
<name>A0A8C4LLE9_EQUAS</name>
<dbReference type="Gene3D" id="3.10.20.90">
    <property type="entry name" value="Phosphatidylinositol 3-kinase Catalytic Subunit, Chain A, domain 1"/>
    <property type="match status" value="1"/>
</dbReference>
<dbReference type="InterPro" id="IPR033614">
    <property type="entry name" value="RASSF1-6"/>
</dbReference>
<evidence type="ECO:0000256" key="1">
    <source>
        <dbReference type="SAM" id="MobiDB-lite"/>
    </source>
</evidence>
<proteinExistence type="predicted"/>
<dbReference type="GO" id="GO:0007165">
    <property type="term" value="P:signal transduction"/>
    <property type="evidence" value="ECO:0007669"/>
    <property type="project" value="InterPro"/>
</dbReference>
<reference evidence="3" key="1">
    <citation type="submission" date="2023-03" db="UniProtKB">
        <authorList>
            <consortium name="Ensembl"/>
        </authorList>
    </citation>
    <scope>IDENTIFICATION</scope>
</reference>
<dbReference type="AlphaFoldDB" id="A0A8C4LLE9"/>
<accession>A0A8C4LLE9</accession>
<dbReference type="PANTHER" id="PTHR22738">
    <property type="entry name" value="RASSF"/>
    <property type="match status" value="1"/>
</dbReference>
<sequence length="354" mass="39357">MKEDCPPSSHVPISNSKSILKSELLSLLKTYNCYHEGRSFQLRHREEEGALIIEGLLNIAWGLRRPIRLQIQDDRERVHLSAASWMPGRPSCHPKEPPLQDFRVTAQEPSAQPMQQAESSRDSSATEALEEDEETPQLMRTKSDAACVIQRRPRCRTPGEAQKIRRHRFSINGHFYNHKTSVFTPAYGSVTNVRVNSTMTTLHVLTLLLNKFRVENGPSEFALYIVHESGGKHLPLLPDHTNKSLCPFGKLTNHASSQGRAGVCSWHRATCPPGLKTHHAPTTNAFPQPKPRHISQPFQNPTKTTWESAISSLTQLGGVQGGCGGLQQGAEAPHPLRSIGELAWCSLQHLHGSV</sequence>
<dbReference type="Pfam" id="PF00788">
    <property type="entry name" value="RA"/>
    <property type="match status" value="1"/>
</dbReference>
<feature type="region of interest" description="Disordered" evidence="1">
    <location>
        <begin position="107"/>
        <end position="142"/>
    </location>
</feature>
<evidence type="ECO:0000259" key="2">
    <source>
        <dbReference type="PROSITE" id="PS50200"/>
    </source>
</evidence>
<dbReference type="SMART" id="SM00314">
    <property type="entry name" value="RA"/>
    <property type="match status" value="1"/>
</dbReference>
<gene>
    <name evidence="3" type="primary">RASSF4</name>
</gene>
<protein>
    <submittedName>
        <fullName evidence="3">Ras association domain family member 4</fullName>
    </submittedName>
</protein>